<accession>A0A0A2GRE9</accession>
<reference evidence="2 3" key="1">
    <citation type="submission" date="2014-10" db="EMBL/GenBank/DDBJ databases">
        <title>Draft genome sequence of the proteorhodopsin-containing marine bacterium Dokdonia donghaensis.</title>
        <authorList>
            <person name="Gomez-Consarnau L."/>
            <person name="Gonzalez J.M."/>
            <person name="Riedel T."/>
            <person name="Jaenicke S."/>
            <person name="Wagner-Doebler I."/>
            <person name="Fuhrman J.A."/>
        </authorList>
    </citation>
    <scope>NUCLEOTIDE SEQUENCE [LARGE SCALE GENOMIC DNA]</scope>
    <source>
        <strain evidence="2 3">DSW-1</strain>
    </source>
</reference>
<evidence type="ECO:0000313" key="3">
    <source>
        <dbReference type="Proteomes" id="UP000030140"/>
    </source>
</evidence>
<organism evidence="2 3">
    <name type="scientific">Dokdonia donghaensis DSW-1</name>
    <dbReference type="NCBI Taxonomy" id="1300343"/>
    <lineage>
        <taxon>Bacteria</taxon>
        <taxon>Pseudomonadati</taxon>
        <taxon>Bacteroidota</taxon>
        <taxon>Flavobacteriia</taxon>
        <taxon>Flavobacteriales</taxon>
        <taxon>Flavobacteriaceae</taxon>
        <taxon>Dokdonia</taxon>
    </lineage>
</organism>
<proteinExistence type="predicted"/>
<comment type="caution">
    <text evidence="2">The sequence shown here is derived from an EMBL/GenBank/DDBJ whole genome shotgun (WGS) entry which is preliminary data.</text>
</comment>
<dbReference type="KEGG" id="ddo:I597_2006"/>
<dbReference type="AlphaFoldDB" id="A0A0A2GRE9"/>
<keyword evidence="1" id="KW-0732">Signal</keyword>
<dbReference type="RefSeq" id="WP_035324875.1">
    <property type="nucleotide sequence ID" value="NZ_CP015125.1"/>
</dbReference>
<protein>
    <recommendedName>
        <fullName evidence="4">Lipoprotein</fullName>
    </recommendedName>
</protein>
<gene>
    <name evidence="2" type="ORF">NV36_02630</name>
</gene>
<name>A0A0A2GRE9_9FLAO</name>
<dbReference type="OrthoDB" id="1406046at2"/>
<keyword evidence="3" id="KW-1185">Reference proteome</keyword>
<feature type="chain" id="PRO_5001987835" description="Lipoprotein" evidence="1">
    <location>
        <begin position="21"/>
        <end position="379"/>
    </location>
</feature>
<feature type="signal peptide" evidence="1">
    <location>
        <begin position="1"/>
        <end position="20"/>
    </location>
</feature>
<dbReference type="EMBL" id="JSAQ01000001">
    <property type="protein sequence ID" value="KGO05849.1"/>
    <property type="molecule type" value="Genomic_DNA"/>
</dbReference>
<dbReference type="PROSITE" id="PS51257">
    <property type="entry name" value="PROKAR_LIPOPROTEIN"/>
    <property type="match status" value="1"/>
</dbReference>
<evidence type="ECO:0000256" key="1">
    <source>
        <dbReference type="SAM" id="SignalP"/>
    </source>
</evidence>
<dbReference type="Proteomes" id="UP000030140">
    <property type="component" value="Unassembled WGS sequence"/>
</dbReference>
<evidence type="ECO:0000313" key="2">
    <source>
        <dbReference type="EMBL" id="KGO05849.1"/>
    </source>
</evidence>
<dbReference type="PATRIC" id="fig|1300343.5.peg.2013"/>
<evidence type="ECO:0008006" key="4">
    <source>
        <dbReference type="Google" id="ProtNLM"/>
    </source>
</evidence>
<sequence length="379" mass="41727">MKLFKFLPFLLLGFTACSNDDDTTSVAESDVNTSLAQIAIVGDNLVTGSSGNVVTWNYLDEQSTTVNLQEEIGFEFGFLRNTFRDRLAIASGIPTSQFITYSVVNGDQEVYSDYFTPSNPVNESELYTTNTENNIITYYLNESSSCCNLKVSTYNKNTSVITDAYIGNITINDVNSSVMAKGSKTFIVGTDTLTGVKKLFVHNADIGDAVGVWDIDQYGAYIYNENLDEMYLFDFNGAALAYATLDFETLTISEQSSFPSGFTVTEGFNQTKSLAQELVYKDPTGKIANVYNYNTNTISTYTEVGLINTILDQTGMSINIRNTDIAQFTSYYIVMGTTEVDGETQGVVVILNRDLTVIQTASSGDIRPHSLVEIPIIFN</sequence>